<evidence type="ECO:0000256" key="3">
    <source>
        <dbReference type="SAM" id="SignalP"/>
    </source>
</evidence>
<feature type="transmembrane region" description="Helical" evidence="2">
    <location>
        <begin position="151"/>
        <end position="170"/>
    </location>
</feature>
<proteinExistence type="predicted"/>
<dbReference type="SUPFAM" id="SSF48452">
    <property type="entry name" value="TPR-like"/>
    <property type="match status" value="1"/>
</dbReference>
<dbReference type="PROSITE" id="PS50293">
    <property type="entry name" value="TPR_REGION"/>
    <property type="match status" value="1"/>
</dbReference>
<keyword evidence="5" id="KW-1185">Reference proteome</keyword>
<feature type="signal peptide" evidence="3">
    <location>
        <begin position="1"/>
        <end position="19"/>
    </location>
</feature>
<evidence type="ECO:0000313" key="4">
    <source>
        <dbReference type="EMBL" id="BEG98622.1"/>
    </source>
</evidence>
<dbReference type="InterPro" id="IPR011990">
    <property type="entry name" value="TPR-like_helical_dom_sf"/>
</dbReference>
<accession>A0ABN6Z229</accession>
<feature type="repeat" description="TPR" evidence="1">
    <location>
        <begin position="76"/>
        <end position="109"/>
    </location>
</feature>
<evidence type="ECO:0000256" key="1">
    <source>
        <dbReference type="PROSITE-ProRule" id="PRU00339"/>
    </source>
</evidence>
<gene>
    <name evidence="4" type="ORF">BSYN_08870</name>
</gene>
<keyword evidence="3" id="KW-0732">Signal</keyword>
<dbReference type="SMART" id="SM00028">
    <property type="entry name" value="TPR"/>
    <property type="match status" value="1"/>
</dbReference>
<name>A0ABN6Z229_9BACE</name>
<keyword evidence="2" id="KW-0812">Transmembrane</keyword>
<dbReference type="RefSeq" id="WP_353333709.1">
    <property type="nucleotide sequence ID" value="NZ_AP028055.1"/>
</dbReference>
<dbReference type="PROSITE" id="PS50005">
    <property type="entry name" value="TPR"/>
    <property type="match status" value="1"/>
</dbReference>
<dbReference type="Pfam" id="PF00515">
    <property type="entry name" value="TPR_1"/>
    <property type="match status" value="1"/>
</dbReference>
<protein>
    <recommendedName>
        <fullName evidence="6">Tetratricopeptide repeat protein</fullName>
    </recommendedName>
</protein>
<dbReference type="EMBL" id="AP028055">
    <property type="protein sequence ID" value="BEG98622.1"/>
    <property type="molecule type" value="Genomic_DNA"/>
</dbReference>
<reference evidence="4 5" key="1">
    <citation type="submission" date="2023-04" db="EMBL/GenBank/DDBJ databases">
        <title>Draft genome sequence of acteroides sedimenti strain YN3PY1.</title>
        <authorList>
            <person name="Yoshida N."/>
        </authorList>
    </citation>
    <scope>NUCLEOTIDE SEQUENCE [LARGE SCALE GENOMIC DNA]</scope>
    <source>
        <strain evidence="4 5">YN3PY1</strain>
    </source>
</reference>
<dbReference type="InterPro" id="IPR019734">
    <property type="entry name" value="TPR_rpt"/>
</dbReference>
<dbReference type="Gene3D" id="1.25.40.10">
    <property type="entry name" value="Tetratricopeptide repeat domain"/>
    <property type="match status" value="1"/>
</dbReference>
<dbReference type="Gene3D" id="2.30.30.40">
    <property type="entry name" value="SH3 Domains"/>
    <property type="match status" value="1"/>
</dbReference>
<sequence>MKKIIFIVVSILCSFNLSAQDSLATVQPLKATHRNFTAVRIANPTKAKGDSAYTHNDYASAIQIYESLLSTKGEAADVYYNLGNSYYKMNDMAKAILNYERALLLKPGDGDIRSNLEIARGKTVDKINPAPQIFFVSWTNALINCMGADQWAKLGVASFLLFIGGLYFFIFSKKVILKKIGFIASIALLVIVVLSNVFASHQKNRLINRAEAIIMTPSVTVKSTPNESGTELFIIHEGRKVTIKDSSMKEWKEIVLEDGNVGWVKTTDLEII</sequence>
<organism evidence="4 5">
    <name type="scientific">Bacteroides sedimenti</name>
    <dbReference type="NCBI Taxonomy" id="2136147"/>
    <lineage>
        <taxon>Bacteria</taxon>
        <taxon>Pseudomonadati</taxon>
        <taxon>Bacteroidota</taxon>
        <taxon>Bacteroidia</taxon>
        <taxon>Bacteroidales</taxon>
        <taxon>Bacteroidaceae</taxon>
        <taxon>Bacteroides</taxon>
    </lineage>
</organism>
<keyword evidence="1" id="KW-0802">TPR repeat</keyword>
<keyword evidence="2" id="KW-1133">Transmembrane helix</keyword>
<keyword evidence="2" id="KW-0472">Membrane</keyword>
<dbReference type="Proteomes" id="UP001496674">
    <property type="component" value="Chromosome"/>
</dbReference>
<evidence type="ECO:0000313" key="5">
    <source>
        <dbReference type="Proteomes" id="UP001496674"/>
    </source>
</evidence>
<feature type="transmembrane region" description="Helical" evidence="2">
    <location>
        <begin position="182"/>
        <end position="199"/>
    </location>
</feature>
<evidence type="ECO:0008006" key="6">
    <source>
        <dbReference type="Google" id="ProtNLM"/>
    </source>
</evidence>
<evidence type="ECO:0000256" key="2">
    <source>
        <dbReference type="SAM" id="Phobius"/>
    </source>
</evidence>
<feature type="chain" id="PRO_5046415009" description="Tetratricopeptide repeat protein" evidence="3">
    <location>
        <begin position="20"/>
        <end position="272"/>
    </location>
</feature>